<protein>
    <submittedName>
        <fullName evidence="1">Uncharacterized protein</fullName>
    </submittedName>
</protein>
<feature type="non-terminal residue" evidence="1">
    <location>
        <position position="1"/>
    </location>
</feature>
<evidence type="ECO:0000313" key="2">
    <source>
        <dbReference type="Proteomes" id="UP001482620"/>
    </source>
</evidence>
<reference evidence="1 2" key="1">
    <citation type="submission" date="2021-06" db="EMBL/GenBank/DDBJ databases">
        <authorList>
            <person name="Palmer J.M."/>
        </authorList>
    </citation>
    <scope>NUCLEOTIDE SEQUENCE [LARGE SCALE GENOMIC DNA]</scope>
    <source>
        <strain evidence="2">if_2019</strain>
        <tissue evidence="1">Muscle</tissue>
    </source>
</reference>
<sequence>VFLIFIHLEEYKKVELSAHQYLSVCLDVQASKLLQLSVKFPSFQEIYLDQVLADSSKPSSSYKRTLLTLHLFKSTSSFQKPRKTDSQTQQLPQPLSLVPHHSPSSKLIFFSMWSARLTAVCHFNPAEPRISAAPPDLPWAS</sequence>
<evidence type="ECO:0000313" key="1">
    <source>
        <dbReference type="EMBL" id="MEQ2222780.1"/>
    </source>
</evidence>
<keyword evidence="2" id="KW-1185">Reference proteome</keyword>
<dbReference type="EMBL" id="JAHRIQ010004344">
    <property type="protein sequence ID" value="MEQ2222780.1"/>
    <property type="molecule type" value="Genomic_DNA"/>
</dbReference>
<name>A0ABV0SQB7_9TELE</name>
<organism evidence="1 2">
    <name type="scientific">Ilyodon furcidens</name>
    <name type="common">goldbreast splitfin</name>
    <dbReference type="NCBI Taxonomy" id="33524"/>
    <lineage>
        <taxon>Eukaryota</taxon>
        <taxon>Metazoa</taxon>
        <taxon>Chordata</taxon>
        <taxon>Craniata</taxon>
        <taxon>Vertebrata</taxon>
        <taxon>Euteleostomi</taxon>
        <taxon>Actinopterygii</taxon>
        <taxon>Neopterygii</taxon>
        <taxon>Teleostei</taxon>
        <taxon>Neoteleostei</taxon>
        <taxon>Acanthomorphata</taxon>
        <taxon>Ovalentaria</taxon>
        <taxon>Atherinomorphae</taxon>
        <taxon>Cyprinodontiformes</taxon>
        <taxon>Goodeidae</taxon>
        <taxon>Ilyodon</taxon>
    </lineage>
</organism>
<accession>A0ABV0SQB7</accession>
<dbReference type="Proteomes" id="UP001482620">
    <property type="component" value="Unassembled WGS sequence"/>
</dbReference>
<comment type="caution">
    <text evidence="1">The sequence shown here is derived from an EMBL/GenBank/DDBJ whole genome shotgun (WGS) entry which is preliminary data.</text>
</comment>
<proteinExistence type="predicted"/>
<gene>
    <name evidence="1" type="ORF">ILYODFUR_029931</name>
</gene>